<dbReference type="KEGG" id="sqz:FQU76_31070"/>
<evidence type="ECO:0000313" key="2">
    <source>
        <dbReference type="EMBL" id="QDY80217.1"/>
    </source>
</evidence>
<feature type="compositionally biased region" description="Polar residues" evidence="1">
    <location>
        <begin position="1"/>
        <end position="30"/>
    </location>
</feature>
<dbReference type="EMBL" id="CP042266">
    <property type="protein sequence ID" value="QDY80217.1"/>
    <property type="molecule type" value="Genomic_DNA"/>
</dbReference>
<organism evidence="2 3">
    <name type="scientific">Streptomyces qinzhouensis</name>
    <dbReference type="NCBI Taxonomy" id="2599401"/>
    <lineage>
        <taxon>Bacteria</taxon>
        <taxon>Bacillati</taxon>
        <taxon>Actinomycetota</taxon>
        <taxon>Actinomycetes</taxon>
        <taxon>Kitasatosporales</taxon>
        <taxon>Streptomycetaceae</taxon>
        <taxon>Streptomyces</taxon>
    </lineage>
</organism>
<feature type="region of interest" description="Disordered" evidence="1">
    <location>
        <begin position="1"/>
        <end position="40"/>
    </location>
</feature>
<dbReference type="Proteomes" id="UP000320580">
    <property type="component" value="Chromosome"/>
</dbReference>
<gene>
    <name evidence="2" type="ORF">FQU76_31070</name>
</gene>
<sequence length="125" mass="13356">MTTASPGPGNLQTSSQHSNQLGHNALQQAESGIKRSQQDVRTTMDGLIRAYGGKDGGAFQNLLNEWSGQVDQITARMREMMDALQRTGLAQNRTQSEIEELIAGAKAQHAQLGDGAYGALMGKKG</sequence>
<reference evidence="2 3" key="1">
    <citation type="submission" date="2019-07" db="EMBL/GenBank/DDBJ databases">
        <authorList>
            <person name="Zhu P."/>
        </authorList>
    </citation>
    <scope>NUCLEOTIDE SEQUENCE [LARGE SCALE GENOMIC DNA]</scope>
    <source>
        <strain evidence="2 3">SSL-25</strain>
    </source>
</reference>
<dbReference type="OrthoDB" id="4233327at2"/>
<keyword evidence="3" id="KW-1185">Reference proteome</keyword>
<dbReference type="InterPro" id="IPR036689">
    <property type="entry name" value="ESAT-6-like_sf"/>
</dbReference>
<name>A0A5B8JF22_9ACTN</name>
<evidence type="ECO:0000313" key="3">
    <source>
        <dbReference type="Proteomes" id="UP000320580"/>
    </source>
</evidence>
<evidence type="ECO:0000256" key="1">
    <source>
        <dbReference type="SAM" id="MobiDB-lite"/>
    </source>
</evidence>
<accession>A0A5B8JF22</accession>
<dbReference type="AlphaFoldDB" id="A0A5B8JF22"/>
<dbReference type="Gene3D" id="1.10.287.1060">
    <property type="entry name" value="ESAT-6-like"/>
    <property type="match status" value="1"/>
</dbReference>
<dbReference type="SUPFAM" id="SSF140453">
    <property type="entry name" value="EsxAB dimer-like"/>
    <property type="match status" value="1"/>
</dbReference>
<protein>
    <submittedName>
        <fullName evidence="2">Uncharacterized protein</fullName>
    </submittedName>
</protein>
<dbReference type="RefSeq" id="WP_146483614.1">
    <property type="nucleotide sequence ID" value="NZ_CP042266.1"/>
</dbReference>
<proteinExistence type="predicted"/>